<comment type="subcellular location">
    <subcellularLocation>
        <location evidence="2">Membrane</location>
        <topology evidence="2">Multi-pass membrane protein</topology>
    </subcellularLocation>
</comment>
<evidence type="ECO:0000256" key="3">
    <source>
        <dbReference type="ARBA" id="ARBA00007931"/>
    </source>
</evidence>
<feature type="transmembrane region" description="Helical" evidence="12">
    <location>
        <begin position="155"/>
        <end position="178"/>
    </location>
</feature>
<accession>A0A075QZ15</accession>
<evidence type="ECO:0000313" key="14">
    <source>
        <dbReference type="EMBL" id="AIG25592.1"/>
    </source>
</evidence>
<dbReference type="InterPro" id="IPR008915">
    <property type="entry name" value="Peptidase_M50"/>
</dbReference>
<keyword evidence="6" id="KW-0479">Metal-binding</keyword>
<feature type="transmembrane region" description="Helical" evidence="12">
    <location>
        <begin position="84"/>
        <end position="108"/>
    </location>
</feature>
<evidence type="ECO:0000256" key="11">
    <source>
        <dbReference type="ARBA" id="ARBA00023136"/>
    </source>
</evidence>
<evidence type="ECO:0000259" key="13">
    <source>
        <dbReference type="Pfam" id="PF02163"/>
    </source>
</evidence>
<sequence>MSDFWPGGIRIRIHLLFWLVIGLAVMAGYFIETIALFIIVLIHELGHIAAARELGWEVKEIQLLPFGGVAVMEESPTSDAIDEIVVALAGPFMNIVMIFFSLLFWWVGIWSEHWAHFFMKSNMMIALFNLLPMWPLDGGRIVQAVLTSFISYRKAAILSFSSSCGLAILLLGAGIWLLHANLTAIAIYLALTNGQAYKRFPYQFIRFLHKRYQRAPRLEPIEPVRVPSSLSVWEATHKLQKGKYHLFYITGKQGGVLPEENVLYACLVERRQRDWISSLL</sequence>
<keyword evidence="7 14" id="KW-0378">Hydrolase</keyword>
<evidence type="ECO:0000256" key="12">
    <source>
        <dbReference type="SAM" id="Phobius"/>
    </source>
</evidence>
<keyword evidence="15" id="KW-1185">Reference proteome</keyword>
<evidence type="ECO:0000256" key="5">
    <source>
        <dbReference type="ARBA" id="ARBA00022692"/>
    </source>
</evidence>
<evidence type="ECO:0000313" key="15">
    <source>
        <dbReference type="Proteomes" id="UP000005850"/>
    </source>
</evidence>
<evidence type="ECO:0000256" key="7">
    <source>
        <dbReference type="ARBA" id="ARBA00022801"/>
    </source>
</evidence>
<name>A0A075QZ15_BRELA</name>
<dbReference type="GO" id="GO:0006508">
    <property type="term" value="P:proteolysis"/>
    <property type="evidence" value="ECO:0007669"/>
    <property type="project" value="UniProtKB-KW"/>
</dbReference>
<evidence type="ECO:0000256" key="8">
    <source>
        <dbReference type="ARBA" id="ARBA00022833"/>
    </source>
</evidence>
<reference evidence="14 15" key="1">
    <citation type="journal article" date="2011" name="J. Bacteriol.">
        <title>Genome sequence of Brevibacillus laterosporus LMG 15441, a pathogen of invertebrates.</title>
        <authorList>
            <person name="Djukic M."/>
            <person name="Poehlein A."/>
            <person name="Thurmer A."/>
            <person name="Daniel R."/>
        </authorList>
    </citation>
    <scope>NUCLEOTIDE SEQUENCE [LARGE SCALE GENOMIC DNA]</scope>
    <source>
        <strain evidence="14 15">LMG 15441</strain>
    </source>
</reference>
<keyword evidence="5 12" id="KW-0812">Transmembrane</keyword>
<comment type="cofactor">
    <cofactor evidence="1">
        <name>Zn(2+)</name>
        <dbReference type="ChEBI" id="CHEBI:29105"/>
    </cofactor>
</comment>
<dbReference type="AlphaFoldDB" id="A0A075QZ15"/>
<dbReference type="PANTHER" id="PTHR39188:SF3">
    <property type="entry name" value="STAGE IV SPORULATION PROTEIN FB"/>
    <property type="match status" value="1"/>
</dbReference>
<dbReference type="eggNOG" id="COG1994">
    <property type="taxonomic scope" value="Bacteria"/>
</dbReference>
<evidence type="ECO:0000256" key="2">
    <source>
        <dbReference type="ARBA" id="ARBA00004141"/>
    </source>
</evidence>
<feature type="domain" description="Peptidase M50" evidence="13">
    <location>
        <begin position="33"/>
        <end position="104"/>
    </location>
</feature>
<comment type="similarity">
    <text evidence="3">Belongs to the peptidase M50B family.</text>
</comment>
<dbReference type="HOGENOM" id="CLU_037123_0_0_9"/>
<keyword evidence="11 12" id="KW-0472">Membrane</keyword>
<feature type="domain" description="Peptidase M50" evidence="13">
    <location>
        <begin position="114"/>
        <end position="170"/>
    </location>
</feature>
<dbReference type="KEGG" id="blr:BRLA_c012520"/>
<dbReference type="GO" id="GO:0016020">
    <property type="term" value="C:membrane"/>
    <property type="evidence" value="ECO:0007669"/>
    <property type="project" value="UniProtKB-SubCell"/>
</dbReference>
<dbReference type="CDD" id="cd06161">
    <property type="entry name" value="S2P-M50_SpoIVFB"/>
    <property type="match status" value="1"/>
</dbReference>
<protein>
    <submittedName>
        <fullName evidence="14">Stage IV sporulation protein FB</fullName>
        <ecNumber evidence="14">3.4.24.-</ecNumber>
    </submittedName>
</protein>
<proteinExistence type="inferred from homology"/>
<keyword evidence="4" id="KW-0645">Protease</keyword>
<keyword evidence="8" id="KW-0862">Zinc</keyword>
<dbReference type="RefSeq" id="WP_041751982.1">
    <property type="nucleotide sequence ID" value="NZ_CP007806.1"/>
</dbReference>
<dbReference type="EC" id="3.4.24.-" evidence="14"/>
<dbReference type="PANTHER" id="PTHR39188">
    <property type="entry name" value="MEMBRANE-ASSOCIATED ZINC METALLOPROTEASE M50B"/>
    <property type="match status" value="1"/>
</dbReference>
<dbReference type="Pfam" id="PF02163">
    <property type="entry name" value="Peptidase_M50"/>
    <property type="match status" value="2"/>
</dbReference>
<dbReference type="STRING" id="1042163.BRLA_c012520"/>
<evidence type="ECO:0000256" key="6">
    <source>
        <dbReference type="ARBA" id="ARBA00022723"/>
    </source>
</evidence>
<evidence type="ECO:0000256" key="10">
    <source>
        <dbReference type="ARBA" id="ARBA00023049"/>
    </source>
</evidence>
<evidence type="ECO:0000256" key="9">
    <source>
        <dbReference type="ARBA" id="ARBA00022989"/>
    </source>
</evidence>
<dbReference type="EMBL" id="CP007806">
    <property type="protein sequence ID" value="AIG25592.1"/>
    <property type="molecule type" value="Genomic_DNA"/>
</dbReference>
<feature type="transmembrane region" description="Helical" evidence="12">
    <location>
        <begin position="114"/>
        <end position="134"/>
    </location>
</feature>
<dbReference type="Proteomes" id="UP000005850">
    <property type="component" value="Chromosome"/>
</dbReference>
<dbReference type="GO" id="GO:0008237">
    <property type="term" value="F:metallopeptidase activity"/>
    <property type="evidence" value="ECO:0007669"/>
    <property type="project" value="UniProtKB-KW"/>
</dbReference>
<keyword evidence="10" id="KW-0482">Metalloprotease</keyword>
<evidence type="ECO:0000256" key="1">
    <source>
        <dbReference type="ARBA" id="ARBA00001947"/>
    </source>
</evidence>
<organism evidence="14 15">
    <name type="scientific">Brevibacillus laterosporus LMG 15441</name>
    <dbReference type="NCBI Taxonomy" id="1042163"/>
    <lineage>
        <taxon>Bacteria</taxon>
        <taxon>Bacillati</taxon>
        <taxon>Bacillota</taxon>
        <taxon>Bacilli</taxon>
        <taxon>Bacillales</taxon>
        <taxon>Paenibacillaceae</taxon>
        <taxon>Brevibacillus</taxon>
    </lineage>
</organism>
<feature type="transmembrane region" description="Helical" evidence="12">
    <location>
        <begin position="15"/>
        <end position="42"/>
    </location>
</feature>
<dbReference type="GO" id="GO:0046872">
    <property type="term" value="F:metal ion binding"/>
    <property type="evidence" value="ECO:0007669"/>
    <property type="project" value="UniProtKB-KW"/>
</dbReference>
<keyword evidence="9 12" id="KW-1133">Transmembrane helix</keyword>
<evidence type="ECO:0000256" key="4">
    <source>
        <dbReference type="ARBA" id="ARBA00022670"/>
    </source>
</evidence>
<gene>
    <name evidence="14" type="ORF">BRLA_c012520</name>
</gene>